<name>A0ABR2GYR1_9EUKA</name>
<dbReference type="EMBL" id="JAPFFF010000054">
    <property type="protein sequence ID" value="KAK8838788.1"/>
    <property type="molecule type" value="Genomic_DNA"/>
</dbReference>
<organism evidence="1 2">
    <name type="scientific">Tritrichomonas musculus</name>
    <dbReference type="NCBI Taxonomy" id="1915356"/>
    <lineage>
        <taxon>Eukaryota</taxon>
        <taxon>Metamonada</taxon>
        <taxon>Parabasalia</taxon>
        <taxon>Tritrichomonadida</taxon>
        <taxon>Tritrichomonadidae</taxon>
        <taxon>Tritrichomonas</taxon>
    </lineage>
</organism>
<evidence type="ECO:0000313" key="1">
    <source>
        <dbReference type="EMBL" id="KAK8838788.1"/>
    </source>
</evidence>
<sequence length="100" mass="11617">MNKTSLQTSAILHIPFDNYDKDFTFAVNNKTYQASVFVAELISTTITKLRLNDPTIHEFRIDTKTNGDFQHFLNIINFKQNDIQQTELSFFAEIVDILEN</sequence>
<dbReference type="Proteomes" id="UP001470230">
    <property type="component" value="Unassembled WGS sequence"/>
</dbReference>
<gene>
    <name evidence="1" type="ORF">M9Y10_032827</name>
</gene>
<keyword evidence="2" id="KW-1185">Reference proteome</keyword>
<reference evidence="1 2" key="1">
    <citation type="submission" date="2024-04" db="EMBL/GenBank/DDBJ databases">
        <title>Tritrichomonas musculus Genome.</title>
        <authorList>
            <person name="Alves-Ferreira E."/>
            <person name="Grigg M."/>
            <person name="Lorenzi H."/>
            <person name="Galac M."/>
        </authorList>
    </citation>
    <scope>NUCLEOTIDE SEQUENCE [LARGE SCALE GENOMIC DNA]</scope>
    <source>
        <strain evidence="1 2">EAF2021</strain>
    </source>
</reference>
<protein>
    <submittedName>
        <fullName evidence="1">Uncharacterized protein</fullName>
    </submittedName>
</protein>
<comment type="caution">
    <text evidence="1">The sequence shown here is derived from an EMBL/GenBank/DDBJ whole genome shotgun (WGS) entry which is preliminary data.</text>
</comment>
<evidence type="ECO:0000313" key="2">
    <source>
        <dbReference type="Proteomes" id="UP001470230"/>
    </source>
</evidence>
<accession>A0ABR2GYR1</accession>
<proteinExistence type="predicted"/>